<keyword evidence="8 11" id="KW-0472">Membrane</keyword>
<dbReference type="Pfam" id="PF02812">
    <property type="entry name" value="ELFV_dehydrog_N"/>
    <property type="match status" value="1"/>
</dbReference>
<organism evidence="13 14">
    <name type="scientific">Amoebophilus asiaticus (strain 5a2)</name>
    <dbReference type="NCBI Taxonomy" id="452471"/>
    <lineage>
        <taxon>Bacteria</taxon>
        <taxon>Pseudomonadati</taxon>
        <taxon>Bacteroidota</taxon>
        <taxon>Cytophagia</taxon>
        <taxon>Cytophagales</taxon>
        <taxon>Amoebophilaceae</taxon>
        <taxon>Candidatus Amoebophilus</taxon>
    </lineage>
</organism>
<dbReference type="PROSITE" id="PS00074">
    <property type="entry name" value="GLFV_DEHYDROGENASE"/>
    <property type="match status" value="1"/>
</dbReference>
<dbReference type="GO" id="GO:0006538">
    <property type="term" value="P:L-glutamate catabolic process"/>
    <property type="evidence" value="ECO:0007669"/>
    <property type="project" value="TreeGrafter"/>
</dbReference>
<dbReference type="SUPFAM" id="SSF51735">
    <property type="entry name" value="NAD(P)-binding Rossmann-fold domains"/>
    <property type="match status" value="1"/>
</dbReference>
<name>B3ESG9_AMOA5</name>
<keyword evidence="14" id="KW-1185">Reference proteome</keyword>
<evidence type="ECO:0000256" key="4">
    <source>
        <dbReference type="ARBA" id="ARBA00022679"/>
    </source>
</evidence>
<dbReference type="InterPro" id="IPR006097">
    <property type="entry name" value="Glu/Leu/Phe/Val/Trp_DH_dimer"/>
</dbReference>
<dbReference type="InterPro" id="IPR046346">
    <property type="entry name" value="Aminoacid_DH-like_N_sf"/>
</dbReference>
<dbReference type="Proteomes" id="UP000001227">
    <property type="component" value="Chromosome"/>
</dbReference>
<dbReference type="Gene3D" id="3.40.50.10860">
    <property type="entry name" value="Leucine Dehydrogenase, chain A, domain 1"/>
    <property type="match status" value="1"/>
</dbReference>
<reference evidence="13 14" key="1">
    <citation type="journal article" date="2010" name="J. Bacteriol.">
        <title>The genome of the amoeba symbiont 'Candidatus Amoebophilus asiaticus' reveals common mechanisms for host cell interaction among amoeba-associated bacteria.</title>
        <authorList>
            <person name="Schmitz-Esser S."/>
            <person name="Tischler P."/>
            <person name="Arnold R."/>
            <person name="Montanaro J."/>
            <person name="Wagner M."/>
            <person name="Rattei T."/>
            <person name="Horn M."/>
        </authorList>
    </citation>
    <scope>NUCLEOTIDE SEQUENCE [LARGE SCALE GENOMIC DNA]</scope>
    <source>
        <strain evidence="13 14">5a2</strain>
    </source>
</reference>
<feature type="domain" description="Glutamate/phenylalanine/leucine/valine/L-tryptophan dehydrogenase C-terminal" evidence="12">
    <location>
        <begin position="477"/>
        <end position="708"/>
    </location>
</feature>
<keyword evidence="4 9" id="KW-0808">Transferase</keyword>
<dbReference type="EMBL" id="CP001102">
    <property type="protein sequence ID" value="ACE06171.1"/>
    <property type="molecule type" value="Genomic_DNA"/>
</dbReference>
<comment type="subcellular location">
    <subcellularLocation>
        <location evidence="1">Membrane</location>
        <topology evidence="1">Multi-pass membrane protein</topology>
    </subcellularLocation>
</comment>
<dbReference type="PROSITE" id="PS01315">
    <property type="entry name" value="CDS"/>
    <property type="match status" value="1"/>
</dbReference>
<feature type="transmembrane region" description="Helical" evidence="11">
    <location>
        <begin position="9"/>
        <end position="27"/>
    </location>
</feature>
<feature type="transmembrane region" description="Helical" evidence="11">
    <location>
        <begin position="215"/>
        <end position="236"/>
    </location>
</feature>
<dbReference type="OrthoDB" id="9803297at2"/>
<dbReference type="InterPro" id="IPR006096">
    <property type="entry name" value="Glu/Leu/Phe/Val/Trp_DH_C"/>
</dbReference>
<dbReference type="InterPro" id="IPR036291">
    <property type="entry name" value="NAD(P)-bd_dom_sf"/>
</dbReference>
<dbReference type="InterPro" id="IPR033922">
    <property type="entry name" value="NAD_bind_Glu_DH"/>
</dbReference>
<protein>
    <recommendedName>
        <fullName evidence="9">Phosphatidate cytidylyltransferase</fullName>
        <ecNumber evidence="9">2.7.7.41</ecNumber>
    </recommendedName>
</protein>
<comment type="pathway">
    <text evidence="9">Phospholipid metabolism; CDP-diacylglycerol biosynthesis; CDP-diacylglycerol from sn-glycerol 3-phosphate: step 3/3.</text>
</comment>
<keyword evidence="5 9" id="KW-0812">Transmembrane</keyword>
<evidence type="ECO:0000256" key="10">
    <source>
        <dbReference type="RuleBase" id="RU004417"/>
    </source>
</evidence>
<dbReference type="eggNOG" id="COG0575">
    <property type="taxonomic scope" value="Bacteria"/>
</dbReference>
<evidence type="ECO:0000256" key="2">
    <source>
        <dbReference type="ARBA" id="ARBA00006382"/>
    </source>
</evidence>
<dbReference type="InterPro" id="IPR033524">
    <property type="entry name" value="Glu/Leu/Phe/Val_DH_AS"/>
</dbReference>
<evidence type="ECO:0000313" key="13">
    <source>
        <dbReference type="EMBL" id="ACE06171.1"/>
    </source>
</evidence>
<evidence type="ECO:0000256" key="9">
    <source>
        <dbReference type="RuleBase" id="RU003938"/>
    </source>
</evidence>
<dbReference type="PRINTS" id="PR00082">
    <property type="entry name" value="GLFDHDRGNASE"/>
</dbReference>
<comment type="catalytic activity">
    <reaction evidence="9">
        <text>a 1,2-diacyl-sn-glycero-3-phosphate + CTP + H(+) = a CDP-1,2-diacyl-sn-glycerol + diphosphate</text>
        <dbReference type="Rhea" id="RHEA:16229"/>
        <dbReference type="ChEBI" id="CHEBI:15378"/>
        <dbReference type="ChEBI" id="CHEBI:33019"/>
        <dbReference type="ChEBI" id="CHEBI:37563"/>
        <dbReference type="ChEBI" id="CHEBI:58332"/>
        <dbReference type="ChEBI" id="CHEBI:58608"/>
        <dbReference type="EC" id="2.7.7.41"/>
    </reaction>
</comment>
<dbReference type="GO" id="GO:0004605">
    <property type="term" value="F:phosphatidate cytidylyltransferase activity"/>
    <property type="evidence" value="ECO:0007669"/>
    <property type="project" value="UniProtKB-EC"/>
</dbReference>
<sequence>MFKKYSNIILRTGSSLVGIPLVVSLIYWNAWGYFLLFFIILIGTLLEFYKLISNQETAPLRIWGLTFAGLLYIFSFLYASAIMPGTYFYSTIPLLTSIYFIMLYKKNVYKPFSSIAYTFLGIIYIGIPFTLLHFIAFYKGVYHYEFILGILFTIWANDIGAYLVGSFWTFWERHHLFKRISPKKSWEGSIGGGILTLLVAYAMSRYYTSWNMAEWMIVGAIAVVAGTYGDLIESLLKRSLQIKDSGSIIPGHGGLLDRFDSFLLVVPLVVAFNTAGQEMNFVKNTNKKAAMNYTLTNDDSPFESMLKHVNDASQIIGLDEKIYNVLQSPDKQVIVSLPIIMDDGTVQVFKGYRVIYSRLLGPSKGGIRYNSHVELDEVKALAAWMTWKCALVDLPFGGAKGGVECDPKQLSAGELERLTRSYTTAMLEVFGPDKDIPAPDMGTGPREMAWIMDTYNQAHGTITPAVVTGKPVAIGGSLGRVEATGRGIMVSTLAALQQLKINVKNATVAIQGFGNVGSYTAQLLQEKGAKIVAISDLSGAYYSANGIDIQQAIAHKAKYGRLTGLLGTKELPNQDLLTLAVDVLIPAASPNAITHENAHQVQAKLIVEGANGPLTAEADEIIHNHKNIMVIPDILANAGGVVVSYFEWVQNRQGTKWPIEKVYQKADYIIQDAYNRVYEASKKYQTSMRKAAYIVAVNKVAQAYQLRSTLKK</sequence>
<comment type="similarity">
    <text evidence="3 9">Belongs to the CDS family.</text>
</comment>
<dbReference type="GO" id="GO:0004352">
    <property type="term" value="F:glutamate dehydrogenase (NAD+) activity"/>
    <property type="evidence" value="ECO:0007669"/>
    <property type="project" value="TreeGrafter"/>
</dbReference>
<gene>
    <name evidence="13" type="ordered locus">Aasi_0793</name>
</gene>
<feature type="transmembrane region" description="Helical" evidence="11">
    <location>
        <begin position="144"/>
        <end position="164"/>
    </location>
</feature>
<evidence type="ECO:0000259" key="12">
    <source>
        <dbReference type="SMART" id="SM00839"/>
    </source>
</evidence>
<evidence type="ECO:0000313" key="14">
    <source>
        <dbReference type="Proteomes" id="UP000001227"/>
    </source>
</evidence>
<dbReference type="SMART" id="SM00839">
    <property type="entry name" value="ELFV_dehydrog"/>
    <property type="match status" value="1"/>
</dbReference>
<dbReference type="HOGENOM" id="CLU_387663_0_0_10"/>
<dbReference type="AlphaFoldDB" id="B3ESG9"/>
<dbReference type="FunFam" id="3.40.50.10860:FF:000003">
    <property type="entry name" value="Glutamate dehydrogenase"/>
    <property type="match status" value="1"/>
</dbReference>
<keyword evidence="6 11" id="KW-1133">Transmembrane helix</keyword>
<dbReference type="PANTHER" id="PTHR11606:SF13">
    <property type="entry name" value="GLUTAMATE DEHYDROGENASE 1, MITOCHONDRIAL"/>
    <property type="match status" value="1"/>
</dbReference>
<feature type="transmembrane region" description="Helical" evidence="11">
    <location>
        <begin position="87"/>
        <end position="104"/>
    </location>
</feature>
<dbReference type="CDD" id="cd01076">
    <property type="entry name" value="NAD_bind_1_Glu_DH"/>
    <property type="match status" value="1"/>
</dbReference>
<feature type="transmembrane region" description="Helical" evidence="11">
    <location>
        <begin position="116"/>
        <end position="138"/>
    </location>
</feature>
<dbReference type="Pfam" id="PF00208">
    <property type="entry name" value="ELFV_dehydrog"/>
    <property type="match status" value="1"/>
</dbReference>
<feature type="transmembrane region" description="Helical" evidence="11">
    <location>
        <begin position="33"/>
        <end position="50"/>
    </location>
</feature>
<evidence type="ECO:0000256" key="7">
    <source>
        <dbReference type="ARBA" id="ARBA00023002"/>
    </source>
</evidence>
<dbReference type="STRING" id="452471.Aasi_0793"/>
<dbReference type="PANTHER" id="PTHR11606">
    <property type="entry name" value="GLUTAMATE DEHYDROGENASE"/>
    <property type="match status" value="1"/>
</dbReference>
<evidence type="ECO:0000256" key="1">
    <source>
        <dbReference type="ARBA" id="ARBA00004141"/>
    </source>
</evidence>
<proteinExistence type="inferred from homology"/>
<dbReference type="GO" id="GO:0016024">
    <property type="term" value="P:CDP-diacylglycerol biosynthetic process"/>
    <property type="evidence" value="ECO:0007669"/>
    <property type="project" value="UniProtKB-UniPathway"/>
</dbReference>
<dbReference type="InterPro" id="IPR006095">
    <property type="entry name" value="Glu/Leu/Phe/Val/Trp_DH"/>
</dbReference>
<dbReference type="KEGG" id="aas:Aasi_0793"/>
<evidence type="ECO:0000256" key="6">
    <source>
        <dbReference type="ARBA" id="ARBA00022989"/>
    </source>
</evidence>
<dbReference type="SUPFAM" id="SSF53223">
    <property type="entry name" value="Aminoacid dehydrogenase-like, N-terminal domain"/>
    <property type="match status" value="1"/>
</dbReference>
<dbReference type="eggNOG" id="COG0334">
    <property type="taxonomic scope" value="Bacteria"/>
</dbReference>
<dbReference type="UniPathway" id="UPA00557">
    <property type="reaction ID" value="UER00614"/>
</dbReference>
<dbReference type="EC" id="2.7.7.41" evidence="9"/>
<evidence type="ECO:0000256" key="3">
    <source>
        <dbReference type="ARBA" id="ARBA00010185"/>
    </source>
</evidence>
<dbReference type="InterPro" id="IPR000374">
    <property type="entry name" value="PC_trans"/>
</dbReference>
<comment type="similarity">
    <text evidence="2 10">Belongs to the Glu/Leu/Phe/Val dehydrogenases family.</text>
</comment>
<accession>B3ESG9</accession>
<feature type="transmembrane region" description="Helical" evidence="11">
    <location>
        <begin position="62"/>
        <end position="81"/>
    </location>
</feature>
<dbReference type="Pfam" id="PF01148">
    <property type="entry name" value="CTP_transf_1"/>
    <property type="match status" value="1"/>
</dbReference>
<dbReference type="Gene3D" id="3.40.50.720">
    <property type="entry name" value="NAD(P)-binding Rossmann-like Domain"/>
    <property type="match status" value="1"/>
</dbReference>
<evidence type="ECO:0000256" key="8">
    <source>
        <dbReference type="ARBA" id="ARBA00023136"/>
    </source>
</evidence>
<keyword evidence="9" id="KW-0548">Nucleotidyltransferase</keyword>
<keyword evidence="7 10" id="KW-0560">Oxidoreductase</keyword>
<evidence type="ECO:0000256" key="11">
    <source>
        <dbReference type="SAM" id="Phobius"/>
    </source>
</evidence>
<evidence type="ECO:0000256" key="5">
    <source>
        <dbReference type="ARBA" id="ARBA00022692"/>
    </source>
</evidence>
<dbReference type="GO" id="GO:0016020">
    <property type="term" value="C:membrane"/>
    <property type="evidence" value="ECO:0007669"/>
    <property type="project" value="UniProtKB-SubCell"/>
</dbReference>